<accession>A0A5C6X2P0</accession>
<sequence length="805" mass="89034">MARSRRSSKRSKSRRSGGSRLASLFKWMIILIILAGLAGVAGLAGIFYYFGRDLPEILKREDYNPPQVSQVFAADGELIAEFHKPGERRTLVALDRIPPVVQNAFMAAEDAEFMTHSGVDYIGLVRAVYYALRYDQGMRGTSTITQQTIKNLMLTPERAYERKIKEMILARELEKNLTKEDILYLYLNTIYLGHGTHGVEEAAQHYFGKSVSDLNVQEAALIAGLTSGPEANTPFRNMEGAMARRSYVLRQLWEKGFIEEGVYREADATEIEVVPRSQSKPHLGSAPYFVEHIRRDLIERYGEEKVYTGGLRIHTTVDLDMQMAAERAARQGLRTYDQRQGYFKPKRRLDEGDIAKHIARQHEEHGGTLRPSQVYEGVVTAVDPDEERVDLQIGQVKATLALDPRTRILGEGPEARAVDEVFARGDVLRVQPLAEVGADTVDPVLVRFETSAEVALVAIDPVTREVRALVGGYDFNTNKYNHALQARRQTGSSFKTLVYAAALESKVITPATIYLDSPTVYQLPGGQSWSPRNSDGKWRGPISVREGLAASRNVVSVRVLDDITLPKAIDFAKRVGVKSPVVDNYTMVMGSSEMPPIEITNAYATFAAGGQLAEPRYLRRVESARGDRDLFQTHAEPVLAPEVAYLTTSLLQSAVEGYVDSKGNRRGGTAGLLKAVGHPVAAKTGTTNDSRDAWLVGYTPDLVVGTWVGFGDNRSLGARQYGGTVAGPIFRDFLIDALEDRDEPLTFEPPVTGITTALIDPVSGKLARSEETGYEEVFLVGTAPTDYAPRQEEDSGESFLFEQFQ</sequence>
<dbReference type="GO" id="GO:0071555">
    <property type="term" value="P:cell wall organization"/>
    <property type="evidence" value="ECO:0007669"/>
    <property type="project" value="UniProtKB-KW"/>
</dbReference>
<dbReference type="Pfam" id="PF00912">
    <property type="entry name" value="Transgly"/>
    <property type="match status" value="1"/>
</dbReference>
<keyword evidence="8" id="KW-0378">Hydrolase</keyword>
<evidence type="ECO:0000256" key="11">
    <source>
        <dbReference type="ARBA" id="ARBA00022989"/>
    </source>
</evidence>
<feature type="transmembrane region" description="Helical" evidence="18">
    <location>
        <begin position="21"/>
        <end position="50"/>
    </location>
</feature>
<evidence type="ECO:0000313" key="21">
    <source>
        <dbReference type="EMBL" id="TXD32608.1"/>
    </source>
</evidence>
<keyword evidence="11 18" id="KW-1133">Transmembrane helix</keyword>
<evidence type="ECO:0000259" key="19">
    <source>
        <dbReference type="Pfam" id="PF00905"/>
    </source>
</evidence>
<evidence type="ECO:0000256" key="14">
    <source>
        <dbReference type="ARBA" id="ARBA00023316"/>
    </source>
</evidence>
<dbReference type="RefSeq" id="WP_146976195.1">
    <property type="nucleotide sequence ID" value="NZ_VOSL01000122.1"/>
</dbReference>
<evidence type="ECO:0000256" key="2">
    <source>
        <dbReference type="ARBA" id="ARBA00004752"/>
    </source>
</evidence>
<dbReference type="AlphaFoldDB" id="A0A5C6X2P0"/>
<dbReference type="GO" id="GO:0030288">
    <property type="term" value="C:outer membrane-bounded periplasmic space"/>
    <property type="evidence" value="ECO:0007669"/>
    <property type="project" value="TreeGrafter"/>
</dbReference>
<comment type="catalytic activity">
    <reaction evidence="16">
        <text>[GlcNAc-(1-&gt;4)-Mur2Ac(oyl-L-Ala-gamma-D-Glu-L-Lys-D-Ala-D-Ala)](n)-di-trans,octa-cis-undecaprenyl diphosphate + beta-D-GlcNAc-(1-&gt;4)-Mur2Ac(oyl-L-Ala-gamma-D-Glu-L-Lys-D-Ala-D-Ala)-di-trans,octa-cis-undecaprenyl diphosphate = [GlcNAc-(1-&gt;4)-Mur2Ac(oyl-L-Ala-gamma-D-Glu-L-Lys-D-Ala-D-Ala)](n+1)-di-trans,octa-cis-undecaprenyl diphosphate + di-trans,octa-cis-undecaprenyl diphosphate + H(+)</text>
        <dbReference type="Rhea" id="RHEA:23708"/>
        <dbReference type="Rhea" id="RHEA-COMP:9602"/>
        <dbReference type="Rhea" id="RHEA-COMP:9603"/>
        <dbReference type="ChEBI" id="CHEBI:15378"/>
        <dbReference type="ChEBI" id="CHEBI:58405"/>
        <dbReference type="ChEBI" id="CHEBI:60033"/>
        <dbReference type="ChEBI" id="CHEBI:78435"/>
        <dbReference type="EC" id="2.4.99.28"/>
    </reaction>
</comment>
<protein>
    <recommendedName>
        <fullName evidence="15">peptidoglycan glycosyltransferase</fullName>
        <ecNumber evidence="15">2.4.99.28</ecNumber>
    </recommendedName>
</protein>
<comment type="caution">
    <text evidence="21">The sequence shown here is derived from an EMBL/GenBank/DDBJ whole genome shotgun (WGS) entry which is preliminary data.</text>
</comment>
<dbReference type="SUPFAM" id="SSF56601">
    <property type="entry name" value="beta-lactamase/transpeptidase-like"/>
    <property type="match status" value="1"/>
</dbReference>
<keyword evidence="14" id="KW-0961">Cell wall biogenesis/degradation</keyword>
<keyword evidence="10" id="KW-0573">Peptidoglycan synthesis</keyword>
<evidence type="ECO:0000256" key="9">
    <source>
        <dbReference type="ARBA" id="ARBA00022960"/>
    </source>
</evidence>
<dbReference type="GO" id="GO:0004180">
    <property type="term" value="F:carboxypeptidase activity"/>
    <property type="evidence" value="ECO:0007669"/>
    <property type="project" value="UniProtKB-KW"/>
</dbReference>
<dbReference type="GO" id="GO:0008360">
    <property type="term" value="P:regulation of cell shape"/>
    <property type="evidence" value="ECO:0007669"/>
    <property type="project" value="UniProtKB-KW"/>
</dbReference>
<evidence type="ECO:0000256" key="16">
    <source>
        <dbReference type="ARBA" id="ARBA00049902"/>
    </source>
</evidence>
<dbReference type="EMBL" id="VOSL01000122">
    <property type="protein sequence ID" value="TXD32608.1"/>
    <property type="molecule type" value="Genomic_DNA"/>
</dbReference>
<evidence type="ECO:0000256" key="8">
    <source>
        <dbReference type="ARBA" id="ARBA00022801"/>
    </source>
</evidence>
<reference evidence="21 22" key="1">
    <citation type="submission" date="2019-08" db="EMBL/GenBank/DDBJ databases">
        <title>Bradymonadales sp. TMQ2.</title>
        <authorList>
            <person name="Liang Q."/>
        </authorList>
    </citation>
    <scope>NUCLEOTIDE SEQUENCE [LARGE SCALE GENOMIC DNA]</scope>
    <source>
        <strain evidence="21 22">TMQ2</strain>
    </source>
</reference>
<gene>
    <name evidence="21" type="ORF">FRC96_16995</name>
</gene>
<keyword evidence="4" id="KW-0645">Protease</keyword>
<evidence type="ECO:0000256" key="15">
    <source>
        <dbReference type="ARBA" id="ARBA00044770"/>
    </source>
</evidence>
<dbReference type="Proteomes" id="UP000321046">
    <property type="component" value="Unassembled WGS sequence"/>
</dbReference>
<comment type="subcellular location">
    <subcellularLocation>
        <location evidence="1">Membrane</location>
    </subcellularLocation>
</comment>
<evidence type="ECO:0000256" key="10">
    <source>
        <dbReference type="ARBA" id="ARBA00022984"/>
    </source>
</evidence>
<dbReference type="Gene3D" id="1.10.3810.10">
    <property type="entry name" value="Biosynthetic peptidoglycan transglycosylase-like"/>
    <property type="match status" value="1"/>
</dbReference>
<evidence type="ECO:0000256" key="4">
    <source>
        <dbReference type="ARBA" id="ARBA00022670"/>
    </source>
</evidence>
<dbReference type="InterPro" id="IPR001264">
    <property type="entry name" value="Glyco_trans_51"/>
</dbReference>
<dbReference type="OrthoDB" id="9766909at2"/>
<dbReference type="Pfam" id="PF00905">
    <property type="entry name" value="Transpeptidase"/>
    <property type="match status" value="1"/>
</dbReference>
<evidence type="ECO:0000256" key="5">
    <source>
        <dbReference type="ARBA" id="ARBA00022676"/>
    </source>
</evidence>
<evidence type="ECO:0000256" key="13">
    <source>
        <dbReference type="ARBA" id="ARBA00023268"/>
    </source>
</evidence>
<dbReference type="InterPro" id="IPR001460">
    <property type="entry name" value="PCN-bd_Tpept"/>
</dbReference>
<evidence type="ECO:0000256" key="3">
    <source>
        <dbReference type="ARBA" id="ARBA00022645"/>
    </source>
</evidence>
<keyword evidence="3" id="KW-0121">Carboxypeptidase</keyword>
<feature type="region of interest" description="Disordered" evidence="17">
    <location>
        <begin position="785"/>
        <end position="805"/>
    </location>
</feature>
<evidence type="ECO:0000256" key="12">
    <source>
        <dbReference type="ARBA" id="ARBA00023136"/>
    </source>
</evidence>
<keyword evidence="9" id="KW-0133">Cell shape</keyword>
<dbReference type="GO" id="GO:0016020">
    <property type="term" value="C:membrane"/>
    <property type="evidence" value="ECO:0007669"/>
    <property type="project" value="UniProtKB-SubCell"/>
</dbReference>
<dbReference type="SUPFAM" id="SSF53955">
    <property type="entry name" value="Lysozyme-like"/>
    <property type="match status" value="1"/>
</dbReference>
<keyword evidence="13" id="KW-0511">Multifunctional enzyme</keyword>
<keyword evidence="6" id="KW-0808">Transferase</keyword>
<dbReference type="UniPathway" id="UPA00219"/>
<dbReference type="InterPro" id="IPR023346">
    <property type="entry name" value="Lysozyme-like_dom_sf"/>
</dbReference>
<evidence type="ECO:0000256" key="17">
    <source>
        <dbReference type="SAM" id="MobiDB-lite"/>
    </source>
</evidence>
<dbReference type="InterPro" id="IPR050396">
    <property type="entry name" value="Glycosyltr_51/Transpeptidase"/>
</dbReference>
<dbReference type="PANTHER" id="PTHR32282">
    <property type="entry name" value="BINDING PROTEIN TRANSPEPTIDASE, PUTATIVE-RELATED"/>
    <property type="match status" value="1"/>
</dbReference>
<dbReference type="EC" id="2.4.99.28" evidence="15"/>
<evidence type="ECO:0000256" key="1">
    <source>
        <dbReference type="ARBA" id="ARBA00004370"/>
    </source>
</evidence>
<dbReference type="PANTHER" id="PTHR32282:SF27">
    <property type="entry name" value="PENICILLIN-BINDING PROTEIN 1A"/>
    <property type="match status" value="1"/>
</dbReference>
<dbReference type="InterPro" id="IPR036950">
    <property type="entry name" value="PBP_transglycosylase"/>
</dbReference>
<keyword evidence="5" id="KW-0328">Glycosyltransferase</keyword>
<dbReference type="InterPro" id="IPR012338">
    <property type="entry name" value="Beta-lactam/transpept-like"/>
</dbReference>
<dbReference type="NCBIfam" id="TIGR02074">
    <property type="entry name" value="PBP_1a_fam"/>
    <property type="match status" value="1"/>
</dbReference>
<evidence type="ECO:0000313" key="22">
    <source>
        <dbReference type="Proteomes" id="UP000321046"/>
    </source>
</evidence>
<feature type="domain" description="Glycosyl transferase family 51" evidence="20">
    <location>
        <begin position="76"/>
        <end position="252"/>
    </location>
</feature>
<dbReference type="GO" id="GO:0009252">
    <property type="term" value="P:peptidoglycan biosynthetic process"/>
    <property type="evidence" value="ECO:0007669"/>
    <property type="project" value="UniProtKB-UniPathway"/>
</dbReference>
<dbReference type="GO" id="GO:0008955">
    <property type="term" value="F:peptidoglycan glycosyltransferase activity"/>
    <property type="evidence" value="ECO:0007669"/>
    <property type="project" value="UniProtKB-EC"/>
</dbReference>
<organism evidence="21 22">
    <name type="scientific">Lujinxingia vulgaris</name>
    <dbReference type="NCBI Taxonomy" id="2600176"/>
    <lineage>
        <taxon>Bacteria</taxon>
        <taxon>Deltaproteobacteria</taxon>
        <taxon>Bradymonadales</taxon>
        <taxon>Lujinxingiaceae</taxon>
        <taxon>Lujinxingia</taxon>
    </lineage>
</organism>
<evidence type="ECO:0000259" key="20">
    <source>
        <dbReference type="Pfam" id="PF00912"/>
    </source>
</evidence>
<dbReference type="GO" id="GO:0008658">
    <property type="term" value="F:penicillin binding"/>
    <property type="evidence" value="ECO:0007669"/>
    <property type="project" value="InterPro"/>
</dbReference>
<keyword evidence="7 18" id="KW-0812">Transmembrane</keyword>
<comment type="pathway">
    <text evidence="2">Cell wall biogenesis; peptidoglycan biosynthesis.</text>
</comment>
<name>A0A5C6X2P0_9DELT</name>
<dbReference type="FunFam" id="1.10.3810.10:FF:000003">
    <property type="entry name" value="Penicillin-binding protein 1a"/>
    <property type="match status" value="1"/>
</dbReference>
<proteinExistence type="predicted"/>
<evidence type="ECO:0000256" key="7">
    <source>
        <dbReference type="ARBA" id="ARBA00022692"/>
    </source>
</evidence>
<evidence type="ECO:0000256" key="18">
    <source>
        <dbReference type="SAM" id="Phobius"/>
    </source>
</evidence>
<evidence type="ECO:0000256" key="6">
    <source>
        <dbReference type="ARBA" id="ARBA00022679"/>
    </source>
</evidence>
<feature type="domain" description="Penicillin-binding protein transpeptidase" evidence="19">
    <location>
        <begin position="455"/>
        <end position="733"/>
    </location>
</feature>
<keyword evidence="12 18" id="KW-0472">Membrane</keyword>
<dbReference type="Gene3D" id="3.40.710.10">
    <property type="entry name" value="DD-peptidase/beta-lactamase superfamily"/>
    <property type="match status" value="2"/>
</dbReference>
<dbReference type="GO" id="GO:0006508">
    <property type="term" value="P:proteolysis"/>
    <property type="evidence" value="ECO:0007669"/>
    <property type="project" value="UniProtKB-KW"/>
</dbReference>